<name>A0A0M2PXD8_PROHO</name>
<keyword evidence="2" id="KW-1185">Reference proteome</keyword>
<proteinExistence type="predicted"/>
<comment type="caution">
    <text evidence="1">The sequence shown here is derived from an EMBL/GenBank/DDBJ whole genome shotgun (WGS) entry which is preliminary data.</text>
</comment>
<evidence type="ECO:0000313" key="1">
    <source>
        <dbReference type="EMBL" id="KKI99051.1"/>
    </source>
</evidence>
<dbReference type="AlphaFoldDB" id="A0A0M2PXD8"/>
<reference evidence="1" key="1">
    <citation type="submission" date="2012-04" db="EMBL/GenBank/DDBJ databases">
        <authorList>
            <person name="Borisov I.G."/>
            <person name="Ivanikova N.V."/>
            <person name="Pinevich A.V."/>
        </authorList>
    </citation>
    <scope>NUCLEOTIDE SEQUENCE</scope>
    <source>
        <strain evidence="1">CALU 1027</strain>
    </source>
</reference>
<gene>
    <name evidence="1" type="ORF">PROH_14725</name>
</gene>
<accession>A0A0M2PXD8</accession>
<dbReference type="EMBL" id="AJTX02000006">
    <property type="protein sequence ID" value="KKI99051.1"/>
    <property type="molecule type" value="Genomic_DNA"/>
</dbReference>
<dbReference type="Proteomes" id="UP000034681">
    <property type="component" value="Unassembled WGS sequence"/>
</dbReference>
<organism evidence="1 2">
    <name type="scientific">Prochlorothrix hollandica PCC 9006 = CALU 1027</name>
    <dbReference type="NCBI Taxonomy" id="317619"/>
    <lineage>
        <taxon>Bacteria</taxon>
        <taxon>Bacillati</taxon>
        <taxon>Cyanobacteriota</taxon>
        <taxon>Cyanophyceae</taxon>
        <taxon>Prochlorotrichales</taxon>
        <taxon>Prochlorotrichaceae</taxon>
        <taxon>Prochlorothrix</taxon>
    </lineage>
</organism>
<sequence>MISLLAPPHLSPEQYLTQEETALTKSEYHNGTLIPRIGGSINHNRITAVLNGSCGVPPEGAHHTKGFSHRDPYN</sequence>
<protein>
    <submittedName>
        <fullName evidence="1">Uncharacterized protein</fullName>
    </submittedName>
</protein>
<evidence type="ECO:0000313" key="2">
    <source>
        <dbReference type="Proteomes" id="UP000034681"/>
    </source>
</evidence>
<dbReference type="RefSeq" id="WP_017712514.1">
    <property type="nucleotide sequence ID" value="NZ_KB235937.1"/>
</dbReference>